<comment type="caution">
    <text evidence="4">The sequence shown here is derived from an EMBL/GenBank/DDBJ whole genome shotgun (WGS) entry which is preliminary data.</text>
</comment>
<reference evidence="4" key="1">
    <citation type="journal article" date="2021" name="PeerJ">
        <title>Extensive microbial diversity within the chicken gut microbiome revealed by metagenomics and culture.</title>
        <authorList>
            <person name="Gilroy R."/>
            <person name="Ravi A."/>
            <person name="Getino M."/>
            <person name="Pursley I."/>
            <person name="Horton D.L."/>
            <person name="Alikhan N.F."/>
            <person name="Baker D."/>
            <person name="Gharbi K."/>
            <person name="Hall N."/>
            <person name="Watson M."/>
            <person name="Adriaenssens E.M."/>
            <person name="Foster-Nyarko E."/>
            <person name="Jarju S."/>
            <person name="Secka A."/>
            <person name="Antonio M."/>
            <person name="Oren A."/>
            <person name="Chaudhuri R.R."/>
            <person name="La Ragione R."/>
            <person name="Hildebrand F."/>
            <person name="Pallen M.J."/>
        </authorList>
    </citation>
    <scope>NUCLEOTIDE SEQUENCE</scope>
    <source>
        <strain evidence="4">USAMLcec4-12693</strain>
    </source>
</reference>
<dbReference type="PANTHER" id="PTHR12215">
    <property type="entry name" value="PHOSPHOPANTETHEINE TRANSFERASE"/>
    <property type="match status" value="1"/>
</dbReference>
<comment type="similarity">
    <text evidence="1">Belongs to the P-Pant transferase superfamily. Gsp/Sfp/HetI/AcpT family.</text>
</comment>
<dbReference type="InterPro" id="IPR050559">
    <property type="entry name" value="P-Pant_transferase_sf"/>
</dbReference>
<evidence type="ECO:0000259" key="3">
    <source>
        <dbReference type="Pfam" id="PF01648"/>
    </source>
</evidence>
<name>A0A9D3AIA4_9FIRM</name>
<dbReference type="Gene3D" id="3.90.470.20">
    <property type="entry name" value="4'-phosphopantetheinyl transferase domain"/>
    <property type="match status" value="2"/>
</dbReference>
<dbReference type="GO" id="GO:0008897">
    <property type="term" value="F:holo-[acyl-carrier-protein] synthase activity"/>
    <property type="evidence" value="ECO:0007669"/>
    <property type="project" value="InterPro"/>
</dbReference>
<dbReference type="InterPro" id="IPR037143">
    <property type="entry name" value="4-PPantetheinyl_Trfase_dom_sf"/>
</dbReference>
<organism evidence="4 5">
    <name type="scientific">Merdimonas faecis</name>
    <dbReference type="NCBI Taxonomy" id="1653435"/>
    <lineage>
        <taxon>Bacteria</taxon>
        <taxon>Bacillati</taxon>
        <taxon>Bacillota</taxon>
        <taxon>Clostridia</taxon>
        <taxon>Lachnospirales</taxon>
        <taxon>Lachnospiraceae</taxon>
        <taxon>Merdimonas</taxon>
    </lineage>
</organism>
<dbReference type="RefSeq" id="WP_277271426.1">
    <property type="nucleotide sequence ID" value="NZ_DYXE01000003.1"/>
</dbReference>
<dbReference type="GO" id="GO:0000287">
    <property type="term" value="F:magnesium ion binding"/>
    <property type="evidence" value="ECO:0007669"/>
    <property type="project" value="InterPro"/>
</dbReference>
<evidence type="ECO:0000256" key="2">
    <source>
        <dbReference type="ARBA" id="ARBA00022679"/>
    </source>
</evidence>
<evidence type="ECO:0000313" key="5">
    <source>
        <dbReference type="Proteomes" id="UP000813420"/>
    </source>
</evidence>
<gene>
    <name evidence="4" type="ORF">K8V39_00310</name>
</gene>
<evidence type="ECO:0000313" key="4">
    <source>
        <dbReference type="EMBL" id="HJH48692.1"/>
    </source>
</evidence>
<dbReference type="Proteomes" id="UP000813420">
    <property type="component" value="Unassembled WGS sequence"/>
</dbReference>
<dbReference type="EMBL" id="DYXE01000003">
    <property type="protein sequence ID" value="HJH48692.1"/>
    <property type="molecule type" value="Genomic_DNA"/>
</dbReference>
<dbReference type="SUPFAM" id="SSF56214">
    <property type="entry name" value="4'-phosphopantetheinyl transferase"/>
    <property type="match status" value="2"/>
</dbReference>
<dbReference type="InterPro" id="IPR008278">
    <property type="entry name" value="4-PPantetheinyl_Trfase_dom"/>
</dbReference>
<protein>
    <submittedName>
        <fullName evidence="4">4'-phosphopantetheinyl transferase superfamily protein</fullName>
    </submittedName>
</protein>
<dbReference type="Pfam" id="PF01648">
    <property type="entry name" value="ACPS"/>
    <property type="match status" value="1"/>
</dbReference>
<feature type="domain" description="4'-phosphopantetheinyl transferase" evidence="3">
    <location>
        <begin position="87"/>
        <end position="180"/>
    </location>
</feature>
<reference evidence="4" key="2">
    <citation type="submission" date="2021-09" db="EMBL/GenBank/DDBJ databases">
        <authorList>
            <person name="Gilroy R."/>
        </authorList>
    </citation>
    <scope>NUCLEOTIDE SEQUENCE</scope>
    <source>
        <strain evidence="4">USAMLcec4-12693</strain>
    </source>
</reference>
<keyword evidence="2 4" id="KW-0808">Transferase</keyword>
<dbReference type="GO" id="GO:0019878">
    <property type="term" value="P:lysine biosynthetic process via aminoadipic acid"/>
    <property type="evidence" value="ECO:0007669"/>
    <property type="project" value="TreeGrafter"/>
</dbReference>
<dbReference type="AlphaFoldDB" id="A0A9D3AIA4"/>
<dbReference type="PANTHER" id="PTHR12215:SF10">
    <property type="entry name" value="L-AMINOADIPATE-SEMIALDEHYDE DEHYDROGENASE-PHOSPHOPANTETHEINYL TRANSFERASE"/>
    <property type="match status" value="1"/>
</dbReference>
<accession>A0A9D3AIA4</accession>
<proteinExistence type="inferred from homology"/>
<sequence>MVKVWAARITPLFDKTNYAFYYEKLPEWRKEKAERLKSENAKAQSVGAWSLWTRLQQQEKLGEDTPFNLSHSGEYVLCAFSDCKEAQVGCDLEMIGEYREKVAKRFFCGEEYAHIIGTDSEEERKELFYRYWVLKESFMKATRRGMGLSTRAFRIDWDSTGRPVLGKQPEEYPGIYHYCEYSHPQIPGRMAVCTTDPRIDEELHLTEFDREGVVDEASGR</sequence>
<dbReference type="GO" id="GO:0005829">
    <property type="term" value="C:cytosol"/>
    <property type="evidence" value="ECO:0007669"/>
    <property type="project" value="TreeGrafter"/>
</dbReference>
<evidence type="ECO:0000256" key="1">
    <source>
        <dbReference type="ARBA" id="ARBA00010990"/>
    </source>
</evidence>